<feature type="compositionally biased region" description="Basic and acidic residues" evidence="1">
    <location>
        <begin position="190"/>
        <end position="213"/>
    </location>
</feature>
<dbReference type="RefSeq" id="WP_119084928.1">
    <property type="nucleotide sequence ID" value="NZ_QXIY01000002.1"/>
</dbReference>
<sequence length="248" mass="27416">MTDQDTRRTRSSMANLGILLIVVGIVILALQYVHIDLNWFPERWAEMSWPLRIIVPGLALFVVGLVLPDRAGEGLSGFGFVAAAVGTLLWYQGITGTWESWAYAWALVFPAAGGLAGIIHGTLHANWRHVRDSVGGFVFGIVMFVVLGFVFEGWLGFEGFGLNRIAAWVPGVLLLAVGVTVLFAGTPGERSSRRAERQQRRIEREQRWAERRAAPQGWTSAPVVPPEEKKMETITPAELTKPDDKQPQ</sequence>
<comment type="caution">
    <text evidence="3">The sequence shown here is derived from an EMBL/GenBank/DDBJ whole genome shotgun (WGS) entry which is preliminary data.</text>
</comment>
<keyword evidence="2" id="KW-0472">Membrane</keyword>
<evidence type="ECO:0008006" key="5">
    <source>
        <dbReference type="Google" id="ProtNLM"/>
    </source>
</evidence>
<evidence type="ECO:0000313" key="3">
    <source>
        <dbReference type="EMBL" id="RIE17506.1"/>
    </source>
</evidence>
<feature type="transmembrane region" description="Helical" evidence="2">
    <location>
        <begin position="135"/>
        <end position="155"/>
    </location>
</feature>
<evidence type="ECO:0000256" key="2">
    <source>
        <dbReference type="SAM" id="Phobius"/>
    </source>
</evidence>
<dbReference type="Proteomes" id="UP000266113">
    <property type="component" value="Unassembled WGS sequence"/>
</dbReference>
<feature type="transmembrane region" description="Helical" evidence="2">
    <location>
        <begin position="103"/>
        <end position="123"/>
    </location>
</feature>
<keyword evidence="2" id="KW-0812">Transmembrane</keyword>
<name>A0A398DPA2_9BACT</name>
<protein>
    <recommendedName>
        <fullName evidence="5">DUF5668 domain-containing protein</fullName>
    </recommendedName>
</protein>
<accession>A0A398DPA2</accession>
<feature type="transmembrane region" description="Helical" evidence="2">
    <location>
        <begin position="47"/>
        <end position="67"/>
    </location>
</feature>
<dbReference type="AlphaFoldDB" id="A0A398DPA2"/>
<evidence type="ECO:0000256" key="1">
    <source>
        <dbReference type="SAM" id="MobiDB-lite"/>
    </source>
</evidence>
<reference evidence="3 4" key="1">
    <citation type="submission" date="2018-09" db="EMBL/GenBank/DDBJ databases">
        <title>Discovery and Ecogenomic Context for Candidatus Cryosericales, a Global Caldiserica Order Active in Thawing Permafrost.</title>
        <authorList>
            <person name="Martinez M.A."/>
            <person name="Woodcroft B.J."/>
            <person name="Ignacio Espinoza J.C."/>
            <person name="Zayed A."/>
            <person name="Singleton C.M."/>
            <person name="Boyd J."/>
            <person name="Li Y.-F."/>
            <person name="Purvine S."/>
            <person name="Maughan H."/>
            <person name="Hodgkins S.B."/>
            <person name="Anderson D."/>
            <person name="Sederholm M."/>
            <person name="Temperton B."/>
            <person name="Saleska S.R."/>
            <person name="Tyson G.W."/>
            <person name="Rich V.I."/>
        </authorList>
    </citation>
    <scope>NUCLEOTIDE SEQUENCE [LARGE SCALE GENOMIC DNA]</scope>
    <source>
        <strain evidence="3 4">SMC1</strain>
    </source>
</reference>
<evidence type="ECO:0000313" key="4">
    <source>
        <dbReference type="Proteomes" id="UP000266113"/>
    </source>
</evidence>
<dbReference type="EMBL" id="QXIY01000002">
    <property type="protein sequence ID" value="RIE17506.1"/>
    <property type="molecule type" value="Genomic_DNA"/>
</dbReference>
<feature type="transmembrane region" description="Helical" evidence="2">
    <location>
        <begin position="167"/>
        <end position="185"/>
    </location>
</feature>
<dbReference type="OrthoDB" id="9813614at2"/>
<feature type="transmembrane region" description="Helical" evidence="2">
    <location>
        <begin position="74"/>
        <end position="91"/>
    </location>
</feature>
<gene>
    <name evidence="3" type="ORF">SMC1_00880</name>
</gene>
<feature type="transmembrane region" description="Helical" evidence="2">
    <location>
        <begin position="12"/>
        <end position="35"/>
    </location>
</feature>
<organism evidence="3 4">
    <name type="scientific">Candidatus Cryosericum septentrionale</name>
    <dbReference type="NCBI Taxonomy" id="2290913"/>
    <lineage>
        <taxon>Bacteria</taxon>
        <taxon>Pseudomonadati</taxon>
        <taxon>Caldisericota/Cryosericota group</taxon>
        <taxon>Candidatus Cryosericota</taxon>
        <taxon>Candidatus Cryosericia</taxon>
        <taxon>Candidatus Cryosericales</taxon>
        <taxon>Candidatus Cryosericaceae</taxon>
        <taxon>Candidatus Cryosericum</taxon>
    </lineage>
</organism>
<feature type="region of interest" description="Disordered" evidence="1">
    <location>
        <begin position="190"/>
        <end position="248"/>
    </location>
</feature>
<keyword evidence="2" id="KW-1133">Transmembrane helix</keyword>
<keyword evidence="4" id="KW-1185">Reference proteome</keyword>
<proteinExistence type="predicted"/>